<dbReference type="AlphaFoldDB" id="A0AA36CNF2"/>
<dbReference type="EMBL" id="CATQJA010002569">
    <property type="protein sequence ID" value="CAJ0571534.1"/>
    <property type="molecule type" value="Genomic_DNA"/>
</dbReference>
<keyword evidence="2 4" id="KW-0863">Zinc-finger</keyword>
<feature type="compositionally biased region" description="Basic and acidic residues" evidence="5">
    <location>
        <begin position="1"/>
        <end position="11"/>
    </location>
</feature>
<evidence type="ECO:0000256" key="3">
    <source>
        <dbReference type="ARBA" id="ARBA00022833"/>
    </source>
</evidence>
<dbReference type="FunFam" id="3.30.160.60:FF:000007">
    <property type="entry name" value="Basic krueppel-like factor 3"/>
    <property type="match status" value="1"/>
</dbReference>
<name>A0AA36CNF2_9BILA</name>
<dbReference type="Gene3D" id="3.30.160.60">
    <property type="entry name" value="Classic Zinc Finger"/>
    <property type="match status" value="3"/>
</dbReference>
<feature type="region of interest" description="Disordered" evidence="5">
    <location>
        <begin position="1"/>
        <end position="52"/>
    </location>
</feature>
<feature type="domain" description="C2H2-type" evidence="6">
    <location>
        <begin position="129"/>
        <end position="157"/>
    </location>
</feature>
<dbReference type="Proteomes" id="UP001177023">
    <property type="component" value="Unassembled WGS sequence"/>
</dbReference>
<dbReference type="SMART" id="SM00355">
    <property type="entry name" value="ZnF_C2H2"/>
    <property type="match status" value="3"/>
</dbReference>
<protein>
    <recommendedName>
        <fullName evidence="6">C2H2-type domain-containing protein</fullName>
    </recommendedName>
</protein>
<feature type="domain" description="C2H2-type" evidence="6">
    <location>
        <begin position="99"/>
        <end position="128"/>
    </location>
</feature>
<dbReference type="GO" id="GO:0008270">
    <property type="term" value="F:zinc ion binding"/>
    <property type="evidence" value="ECO:0007669"/>
    <property type="project" value="UniProtKB-KW"/>
</dbReference>
<evidence type="ECO:0000256" key="1">
    <source>
        <dbReference type="ARBA" id="ARBA00022723"/>
    </source>
</evidence>
<evidence type="ECO:0000256" key="4">
    <source>
        <dbReference type="PROSITE-ProRule" id="PRU00042"/>
    </source>
</evidence>
<keyword evidence="8" id="KW-1185">Reference proteome</keyword>
<feature type="domain" description="C2H2-type" evidence="6">
    <location>
        <begin position="69"/>
        <end position="98"/>
    </location>
</feature>
<evidence type="ECO:0000313" key="7">
    <source>
        <dbReference type="EMBL" id="CAJ0571534.1"/>
    </source>
</evidence>
<evidence type="ECO:0000313" key="8">
    <source>
        <dbReference type="Proteomes" id="UP001177023"/>
    </source>
</evidence>
<dbReference type="SUPFAM" id="SSF57667">
    <property type="entry name" value="beta-beta-alpha zinc fingers"/>
    <property type="match status" value="2"/>
</dbReference>
<gene>
    <name evidence="7" type="ORF">MSPICULIGERA_LOCUS9938</name>
</gene>
<comment type="caution">
    <text evidence="7">The sequence shown here is derived from an EMBL/GenBank/DDBJ whole genome shotgun (WGS) entry which is preliminary data.</text>
</comment>
<evidence type="ECO:0000256" key="2">
    <source>
        <dbReference type="ARBA" id="ARBA00022771"/>
    </source>
</evidence>
<evidence type="ECO:0000256" key="5">
    <source>
        <dbReference type="SAM" id="MobiDB-lite"/>
    </source>
</evidence>
<accession>A0AA36CNF2</accession>
<reference evidence="7" key="1">
    <citation type="submission" date="2023-06" db="EMBL/GenBank/DDBJ databases">
        <authorList>
            <person name="Delattre M."/>
        </authorList>
    </citation>
    <scope>NUCLEOTIDE SEQUENCE</scope>
    <source>
        <strain evidence="7">AF72</strain>
    </source>
</reference>
<keyword evidence="3" id="KW-0862">Zinc</keyword>
<dbReference type="PROSITE" id="PS51257">
    <property type="entry name" value="PROKAR_LIPOPROTEIN"/>
    <property type="match status" value="1"/>
</dbReference>
<dbReference type="PANTHER" id="PTHR23235">
    <property type="entry name" value="KRUEPPEL-LIKE TRANSCRIPTION FACTOR"/>
    <property type="match status" value="1"/>
</dbReference>
<evidence type="ECO:0000259" key="6">
    <source>
        <dbReference type="PROSITE" id="PS50157"/>
    </source>
</evidence>
<dbReference type="Pfam" id="PF00096">
    <property type="entry name" value="zf-C2H2"/>
    <property type="match status" value="2"/>
</dbReference>
<sequence length="190" mass="21437">MPIFRPWEDRASPSSSAASPGSAPTPSTSSGCSEGELSESRPSPTSNRPSSLRCECPNCGRGGGKVLEHICHHDGCTKKYRKTSHLKAHLRSHAGWRPFVCTFSGCPRAFGRSDQLQRHLRSHTGERRHVCPHCHRRFARSDHLQQHITRQHHNLQQQSSNPPLTMLPFLVQMPIFYPHPLIYQTSFQVC</sequence>
<dbReference type="GO" id="GO:0000981">
    <property type="term" value="F:DNA-binding transcription factor activity, RNA polymerase II-specific"/>
    <property type="evidence" value="ECO:0007669"/>
    <property type="project" value="TreeGrafter"/>
</dbReference>
<organism evidence="7 8">
    <name type="scientific">Mesorhabditis spiculigera</name>
    <dbReference type="NCBI Taxonomy" id="96644"/>
    <lineage>
        <taxon>Eukaryota</taxon>
        <taxon>Metazoa</taxon>
        <taxon>Ecdysozoa</taxon>
        <taxon>Nematoda</taxon>
        <taxon>Chromadorea</taxon>
        <taxon>Rhabditida</taxon>
        <taxon>Rhabditina</taxon>
        <taxon>Rhabditomorpha</taxon>
        <taxon>Rhabditoidea</taxon>
        <taxon>Rhabditidae</taxon>
        <taxon>Mesorhabditinae</taxon>
        <taxon>Mesorhabditis</taxon>
    </lineage>
</organism>
<keyword evidence="1" id="KW-0479">Metal-binding</keyword>
<feature type="compositionally biased region" description="Low complexity" evidence="5">
    <location>
        <begin position="12"/>
        <end position="52"/>
    </location>
</feature>
<feature type="non-terminal residue" evidence="7">
    <location>
        <position position="190"/>
    </location>
</feature>
<dbReference type="InterPro" id="IPR036236">
    <property type="entry name" value="Znf_C2H2_sf"/>
</dbReference>
<dbReference type="PROSITE" id="PS00028">
    <property type="entry name" value="ZINC_FINGER_C2H2_1"/>
    <property type="match status" value="3"/>
</dbReference>
<dbReference type="GO" id="GO:0000978">
    <property type="term" value="F:RNA polymerase II cis-regulatory region sequence-specific DNA binding"/>
    <property type="evidence" value="ECO:0007669"/>
    <property type="project" value="TreeGrafter"/>
</dbReference>
<dbReference type="InterPro" id="IPR013087">
    <property type="entry name" value="Znf_C2H2_type"/>
</dbReference>
<dbReference type="PROSITE" id="PS50157">
    <property type="entry name" value="ZINC_FINGER_C2H2_2"/>
    <property type="match status" value="3"/>
</dbReference>
<proteinExistence type="predicted"/>
<dbReference type="PANTHER" id="PTHR23235:SF170">
    <property type="entry name" value="FI01014P-RELATED"/>
    <property type="match status" value="1"/>
</dbReference>